<keyword evidence="16" id="KW-0106">Calcium</keyword>
<dbReference type="KEGG" id="jpo:G7058_05095"/>
<feature type="binding site" evidence="13">
    <location>
        <position position="158"/>
    </location>
    <ligand>
        <name>thiamine diphosphate</name>
        <dbReference type="ChEBI" id="CHEBI:58937"/>
    </ligand>
</feature>
<evidence type="ECO:0000256" key="2">
    <source>
        <dbReference type="ARBA" id="ARBA00011738"/>
    </source>
</evidence>
<evidence type="ECO:0000256" key="10">
    <source>
        <dbReference type="NCBIfam" id="TIGR00232"/>
    </source>
</evidence>
<dbReference type="PROSITE" id="PS00802">
    <property type="entry name" value="TRANSKETOLASE_2"/>
    <property type="match status" value="1"/>
</dbReference>
<dbReference type="PANTHER" id="PTHR43522">
    <property type="entry name" value="TRANSKETOLASE"/>
    <property type="match status" value="1"/>
</dbReference>
<comment type="cofactor">
    <cofactor evidence="16">
        <name>Mg(2+)</name>
        <dbReference type="ChEBI" id="CHEBI:18420"/>
    </cofactor>
    <cofactor evidence="16">
        <name>Ca(2+)</name>
        <dbReference type="ChEBI" id="CHEBI:29108"/>
    </cofactor>
    <cofactor evidence="16">
        <name>Mn(2+)</name>
        <dbReference type="ChEBI" id="CHEBI:29035"/>
    </cofactor>
    <cofactor evidence="16">
        <name>Co(2+)</name>
        <dbReference type="ChEBI" id="CHEBI:48828"/>
    </cofactor>
    <text evidence="16">Binds 1 Mg(2+) ion per subunit. Can also utilize other divalent metal cations, such as Ca(2+), Mn(2+) and Co(2+).</text>
</comment>
<dbReference type="Pfam" id="PF02779">
    <property type="entry name" value="Transket_pyr"/>
    <property type="match status" value="1"/>
</dbReference>
<dbReference type="FunFam" id="3.40.50.970:FF:000003">
    <property type="entry name" value="Transketolase"/>
    <property type="match status" value="1"/>
</dbReference>
<dbReference type="RefSeq" id="WP_166062546.1">
    <property type="nucleotide sequence ID" value="NZ_CP049889.1"/>
</dbReference>
<comment type="cofactor">
    <cofactor evidence="14">
        <name>Mg(2+)</name>
        <dbReference type="ChEBI" id="CHEBI:18420"/>
    </cofactor>
    <text evidence="14">Binds 1 Mg(2+) ion per subunit. Can also utilize other divalent metal cations, such as Ca(2+), Mn(2+) and Co(2+).</text>
</comment>
<feature type="binding site" evidence="13">
    <location>
        <position position="262"/>
    </location>
    <ligand>
        <name>thiamine diphosphate</name>
        <dbReference type="ChEBI" id="CHEBI:58937"/>
    </ligand>
</feature>
<evidence type="ECO:0000256" key="6">
    <source>
        <dbReference type="ARBA" id="ARBA00022723"/>
    </source>
</evidence>
<keyword evidence="19" id="KW-1185">Reference proteome</keyword>
<feature type="site" description="Important for catalytic activity" evidence="15">
    <location>
        <position position="28"/>
    </location>
</feature>
<feature type="binding site" evidence="12">
    <location>
        <position position="28"/>
    </location>
    <ligand>
        <name>substrate</name>
    </ligand>
</feature>
<keyword evidence="7 14" id="KW-0460">Magnesium</keyword>
<dbReference type="Gene3D" id="3.40.50.920">
    <property type="match status" value="1"/>
</dbReference>
<keyword evidence="8 13" id="KW-0786">Thiamine pyrophosphate</keyword>
<dbReference type="Pfam" id="PF00456">
    <property type="entry name" value="Transketolase_N"/>
    <property type="match status" value="1"/>
</dbReference>
<sequence>MFDKIDALAVNTVRTLSIDAVQKANSGHPGLPMGAAPMAYTLWTKHLKTNPKNSLWVDRDRFVLSAGHGSALLYSLLHLAGYDVSMEDLKNFRQYESKTPGHPEVHYTDGVEATTGPLGQGFANAVGMAMAEAHLAATYNRDNFDVVDHHTYFLCGDGDLMEGISHESASLAGHLKLGKLIGLYDSNDISLDGPLDKSFSEDVKGRFEAYGWQHILVEDGNDLGAINDAIEEAKKETDKPTLIEIKTVIGFGAENAGTSKVHGAPLGEEGVMFAKQNYQWEHESFTVPAEVAERFATTIQDNGQKQEDAWKALFEEYRAAHPELAQQFEDAYAGKLPENWQEALPVYEVGDAEKATRVTSQEAIQAIGKTLPNFWGGSADLSSSNNTMNKEAEDFDATNYAGRNIWYGVREFAMAAAMNGIALHGGTTTYAGTFFVFSDYLRAAIRLAAISELPTIYVLTHDSVAVGEDGPTHEPVEHLSSYRGMPNTNVIRPADGNEVSAAWKVAVESKDTPTLLVLSRQNLAVLEGTKENAHDGVRKGAYVLSPQQGEKPEGILIATGSEVSLAIEAQKQLKEKGIDVSVVSMPNMHAFEQQDAAYKESVLPNDVRTRMSIEMAATFGWERYVGLDGFAYGIDRWGASGPGGTVTSKLGFTADQVVDAYVAKFQK</sequence>
<dbReference type="InterPro" id="IPR029061">
    <property type="entry name" value="THDP-binding"/>
</dbReference>
<feature type="binding site" evidence="12">
    <location>
        <position position="262"/>
    </location>
    <ligand>
        <name>substrate</name>
    </ligand>
</feature>
<dbReference type="GeneID" id="94552646"/>
<dbReference type="InterPro" id="IPR049557">
    <property type="entry name" value="Transketolase_CS"/>
</dbReference>
<evidence type="ECO:0000256" key="1">
    <source>
        <dbReference type="ARBA" id="ARBA00007131"/>
    </source>
</evidence>
<dbReference type="EMBL" id="CP049889">
    <property type="protein sequence ID" value="QIK51489.1"/>
    <property type="molecule type" value="Genomic_DNA"/>
</dbReference>
<dbReference type="InterPro" id="IPR055152">
    <property type="entry name" value="Transketolase-like_C_2"/>
</dbReference>
<feature type="binding site" evidence="12">
    <location>
        <position position="473"/>
    </location>
    <ligand>
        <name>substrate</name>
    </ligand>
</feature>
<dbReference type="InterPro" id="IPR033247">
    <property type="entry name" value="Transketolase_fam"/>
</dbReference>
<evidence type="ECO:0000256" key="3">
    <source>
        <dbReference type="ARBA" id="ARBA00013152"/>
    </source>
</evidence>
<feature type="binding site" evidence="12">
    <location>
        <position position="469"/>
    </location>
    <ligand>
        <name>substrate</name>
    </ligand>
</feature>
<feature type="binding site" evidence="12">
    <location>
        <position position="461"/>
    </location>
    <ligand>
        <name>substrate</name>
    </ligand>
</feature>
<dbReference type="GO" id="GO:0006098">
    <property type="term" value="P:pentose-phosphate shunt"/>
    <property type="evidence" value="ECO:0007669"/>
    <property type="project" value="TreeGrafter"/>
</dbReference>
<dbReference type="GO" id="GO:0046872">
    <property type="term" value="F:metal ion binding"/>
    <property type="evidence" value="ECO:0007669"/>
    <property type="project" value="UniProtKB-KW"/>
</dbReference>
<proteinExistence type="inferred from homology"/>
<feature type="binding site" evidence="14">
    <location>
        <position position="187"/>
    </location>
    <ligand>
        <name>Mg(2+)</name>
        <dbReference type="ChEBI" id="CHEBI:18420"/>
    </ligand>
</feature>
<dbReference type="InterPro" id="IPR005474">
    <property type="entry name" value="Transketolase_N"/>
</dbReference>
<dbReference type="Gene3D" id="3.40.50.970">
    <property type="match status" value="2"/>
</dbReference>
<evidence type="ECO:0000256" key="7">
    <source>
        <dbReference type="ARBA" id="ARBA00022842"/>
    </source>
</evidence>
<feature type="binding site" evidence="13">
    <location>
        <position position="437"/>
    </location>
    <ligand>
        <name>thiamine diphosphate</name>
        <dbReference type="ChEBI" id="CHEBI:58937"/>
    </ligand>
</feature>
<evidence type="ECO:0000256" key="8">
    <source>
        <dbReference type="ARBA" id="ARBA00023052"/>
    </source>
</evidence>
<comment type="subunit">
    <text evidence="2 16">Homodimer.</text>
</comment>
<evidence type="ECO:0000256" key="13">
    <source>
        <dbReference type="PIRSR" id="PIRSR605478-3"/>
    </source>
</evidence>
<comment type="function">
    <text evidence="16">Catalyzes the transfer of a two-carbon ketol group from a ketose donor to an aldose acceptor, via a covalent intermediate with the cofactor thiamine pyrophosphate.</text>
</comment>
<evidence type="ECO:0000256" key="12">
    <source>
        <dbReference type="PIRSR" id="PIRSR605478-2"/>
    </source>
</evidence>
<feature type="binding site" evidence="12">
    <location>
        <position position="384"/>
    </location>
    <ligand>
        <name>substrate</name>
    </ligand>
</feature>
<dbReference type="InterPro" id="IPR020826">
    <property type="entry name" value="Transketolase_BS"/>
</dbReference>
<evidence type="ECO:0000313" key="18">
    <source>
        <dbReference type="EMBL" id="QIK51489.1"/>
    </source>
</evidence>
<dbReference type="SUPFAM" id="SSF52518">
    <property type="entry name" value="Thiamin diphosphate-binding fold (THDP-binding)"/>
    <property type="match status" value="2"/>
</dbReference>
<dbReference type="FunFam" id="3.40.50.920:FF:000003">
    <property type="entry name" value="Transketolase"/>
    <property type="match status" value="1"/>
</dbReference>
<dbReference type="CDD" id="cd07033">
    <property type="entry name" value="TPP_PYR_DXS_TK_like"/>
    <property type="match status" value="1"/>
</dbReference>
<evidence type="ECO:0000313" key="19">
    <source>
        <dbReference type="Proteomes" id="UP000501830"/>
    </source>
</evidence>
<dbReference type="FunFam" id="3.40.50.970:FF:000004">
    <property type="entry name" value="Transketolase"/>
    <property type="match status" value="1"/>
</dbReference>
<feature type="binding site" evidence="14">
    <location>
        <position position="189"/>
    </location>
    <ligand>
        <name>Mg(2+)</name>
        <dbReference type="ChEBI" id="CHEBI:18420"/>
    </ligand>
</feature>
<evidence type="ECO:0000256" key="5">
    <source>
        <dbReference type="ARBA" id="ARBA00022679"/>
    </source>
</evidence>
<evidence type="ECO:0000256" key="15">
    <source>
        <dbReference type="PIRSR" id="PIRSR605478-5"/>
    </source>
</evidence>
<feature type="domain" description="Transketolase-like pyrimidine-binding" evidence="17">
    <location>
        <begin position="354"/>
        <end position="525"/>
    </location>
</feature>
<accession>A0A6G7WGZ5</accession>
<dbReference type="InterPro" id="IPR005478">
    <property type="entry name" value="Transketolase_bac-like"/>
</dbReference>
<protein>
    <recommendedName>
        <fullName evidence="4 10">Transketolase</fullName>
        <ecNumber evidence="3 10">2.2.1.1</ecNumber>
    </recommendedName>
</protein>
<dbReference type="PANTHER" id="PTHR43522:SF2">
    <property type="entry name" value="TRANSKETOLASE 1-RELATED"/>
    <property type="match status" value="1"/>
</dbReference>
<dbReference type="InterPro" id="IPR005475">
    <property type="entry name" value="Transketolase-like_Pyr-bd"/>
</dbReference>
<dbReference type="NCBIfam" id="TIGR00232">
    <property type="entry name" value="tktlase_bact"/>
    <property type="match status" value="1"/>
</dbReference>
<feature type="binding site" evidence="12">
    <location>
        <position position="357"/>
    </location>
    <ligand>
        <name>substrate</name>
    </ligand>
</feature>
<gene>
    <name evidence="18" type="primary">tkt</name>
    <name evidence="18" type="ORF">G7058_05095</name>
</gene>
<feature type="binding site" evidence="12">
    <location>
        <position position="520"/>
    </location>
    <ligand>
        <name>substrate</name>
    </ligand>
</feature>
<comment type="similarity">
    <text evidence="1 16">Belongs to the transketolase family.</text>
</comment>
<feature type="binding site" evidence="13">
    <location>
        <begin position="116"/>
        <end position="118"/>
    </location>
    <ligand>
        <name>thiamine diphosphate</name>
        <dbReference type="ChEBI" id="CHEBI:58937"/>
    </ligand>
</feature>
<dbReference type="Proteomes" id="UP000501830">
    <property type="component" value="Chromosome"/>
</dbReference>
<evidence type="ECO:0000256" key="9">
    <source>
        <dbReference type="ARBA" id="ARBA00049473"/>
    </source>
</evidence>
<comment type="cofactor">
    <cofactor evidence="13">
        <name>thiamine diphosphate</name>
        <dbReference type="ChEBI" id="CHEBI:58937"/>
    </cofactor>
    <text evidence="13">Binds 1 thiamine pyrophosphate per subunit. During the reaction, the substrate forms a covalent intermediate with the cofactor.</text>
</comment>
<dbReference type="GO" id="GO:0004802">
    <property type="term" value="F:transketolase activity"/>
    <property type="evidence" value="ECO:0007669"/>
    <property type="project" value="UniProtKB-UniRule"/>
</dbReference>
<evidence type="ECO:0000256" key="4">
    <source>
        <dbReference type="ARBA" id="ARBA00016662"/>
    </source>
</evidence>
<name>A0A6G7WGZ5_9LACT</name>
<dbReference type="AlphaFoldDB" id="A0A6G7WGZ5"/>
<evidence type="ECO:0000256" key="11">
    <source>
        <dbReference type="PIRSR" id="PIRSR605478-1"/>
    </source>
</evidence>
<dbReference type="EC" id="2.2.1.1" evidence="3 10"/>
<feature type="binding site" evidence="13">
    <location>
        <position position="68"/>
    </location>
    <ligand>
        <name>thiamine diphosphate</name>
        <dbReference type="ChEBI" id="CHEBI:58937"/>
    </ligand>
</feature>
<dbReference type="SUPFAM" id="SSF52922">
    <property type="entry name" value="TK C-terminal domain-like"/>
    <property type="match status" value="1"/>
</dbReference>
<feature type="site" description="Important for catalytic activity" evidence="15">
    <location>
        <position position="262"/>
    </location>
</feature>
<evidence type="ECO:0000256" key="16">
    <source>
        <dbReference type="RuleBase" id="RU004996"/>
    </source>
</evidence>
<evidence type="ECO:0000256" key="14">
    <source>
        <dbReference type="PIRSR" id="PIRSR605478-4"/>
    </source>
</evidence>
<keyword evidence="6 14" id="KW-0479">Metal-binding</keyword>
<feature type="binding site" evidence="14">
    <location>
        <position position="157"/>
    </location>
    <ligand>
        <name>Mg(2+)</name>
        <dbReference type="ChEBI" id="CHEBI:18420"/>
    </ligand>
</feature>
<dbReference type="SMART" id="SM00861">
    <property type="entry name" value="Transket_pyr"/>
    <property type="match status" value="1"/>
</dbReference>
<dbReference type="Pfam" id="PF22613">
    <property type="entry name" value="Transketolase_C_1"/>
    <property type="match status" value="1"/>
</dbReference>
<keyword evidence="5 16" id="KW-0808">Transferase</keyword>
<dbReference type="CDD" id="cd02012">
    <property type="entry name" value="TPP_TK"/>
    <property type="match status" value="1"/>
</dbReference>
<dbReference type="PROSITE" id="PS00801">
    <property type="entry name" value="TRANSKETOLASE_1"/>
    <property type="match status" value="1"/>
</dbReference>
<organism evidence="18 19">
    <name type="scientific">Jeotgalibaca porci</name>
    <dbReference type="NCBI Taxonomy" id="1868793"/>
    <lineage>
        <taxon>Bacteria</taxon>
        <taxon>Bacillati</taxon>
        <taxon>Bacillota</taxon>
        <taxon>Bacilli</taxon>
        <taxon>Lactobacillales</taxon>
        <taxon>Carnobacteriaceae</taxon>
        <taxon>Jeotgalibaca</taxon>
    </lineage>
</organism>
<dbReference type="InterPro" id="IPR009014">
    <property type="entry name" value="Transketo_C/PFOR_II"/>
</dbReference>
<comment type="catalytic activity">
    <reaction evidence="9 16">
        <text>D-sedoheptulose 7-phosphate + D-glyceraldehyde 3-phosphate = aldehydo-D-ribose 5-phosphate + D-xylulose 5-phosphate</text>
        <dbReference type="Rhea" id="RHEA:10508"/>
        <dbReference type="ChEBI" id="CHEBI:57483"/>
        <dbReference type="ChEBI" id="CHEBI:57737"/>
        <dbReference type="ChEBI" id="CHEBI:58273"/>
        <dbReference type="ChEBI" id="CHEBI:59776"/>
        <dbReference type="EC" id="2.2.1.1"/>
    </reaction>
</comment>
<reference evidence="18 19" key="1">
    <citation type="journal article" date="2017" name="Int. J. Syst. Evol. Microbiol.">
        <title>Jeotgalibaca porci sp. nov. and Jeotgalibaca arthritidis sp. nov., isolated from pigs, and emended description of the genus Jeotgalibaca.</title>
        <authorList>
            <person name="Zamora L."/>
            <person name="Perez-Sancho M."/>
            <person name="Dominguez L."/>
            <person name="Fernandez-Garayzabal J.F."/>
            <person name="Vela A.I."/>
        </authorList>
    </citation>
    <scope>NUCLEOTIDE SEQUENCE [LARGE SCALE GENOMIC DNA]</scope>
    <source>
        <strain evidence="18 19">CCUG 69148</strain>
    </source>
</reference>
<evidence type="ECO:0000259" key="17">
    <source>
        <dbReference type="SMART" id="SM00861"/>
    </source>
</evidence>
<dbReference type="GO" id="GO:0005829">
    <property type="term" value="C:cytosol"/>
    <property type="evidence" value="ECO:0007669"/>
    <property type="project" value="TreeGrafter"/>
</dbReference>
<feature type="active site" description="Proton donor" evidence="11">
    <location>
        <position position="411"/>
    </location>
</feature>
<feature type="binding site" evidence="13">
    <location>
        <position position="187"/>
    </location>
    <ligand>
        <name>thiamine diphosphate</name>
        <dbReference type="ChEBI" id="CHEBI:58937"/>
    </ligand>
</feature>